<dbReference type="Pfam" id="PF05028">
    <property type="entry name" value="PARG_cat_C"/>
    <property type="match status" value="2"/>
</dbReference>
<feature type="domain" description="PARG catalytic Macro" evidence="1">
    <location>
        <begin position="103"/>
        <end position="152"/>
    </location>
</feature>
<evidence type="ECO:0000313" key="2">
    <source>
        <dbReference type="EMBL" id="QHU01983.1"/>
    </source>
</evidence>
<dbReference type="GO" id="GO:0006282">
    <property type="term" value="P:regulation of DNA repair"/>
    <property type="evidence" value="ECO:0007669"/>
    <property type="project" value="InterPro"/>
</dbReference>
<dbReference type="EMBL" id="MN740351">
    <property type="protein sequence ID" value="QHU01983.1"/>
    <property type="molecule type" value="Genomic_DNA"/>
</dbReference>
<name>A0A6C0J9M7_9ZZZZ</name>
<dbReference type="PANTHER" id="PTHR12837">
    <property type="entry name" value="POLY ADP-RIBOSE GLYCOHYDROLASE"/>
    <property type="match status" value="1"/>
</dbReference>
<dbReference type="GO" id="GO:0004649">
    <property type="term" value="F:poly(ADP-ribose) glycohydrolase activity"/>
    <property type="evidence" value="ECO:0007669"/>
    <property type="project" value="InterPro"/>
</dbReference>
<dbReference type="GO" id="GO:1990966">
    <property type="term" value="P:ATP generation from poly-ADP-D-ribose"/>
    <property type="evidence" value="ECO:0007669"/>
    <property type="project" value="TreeGrafter"/>
</dbReference>
<dbReference type="PANTHER" id="PTHR12837:SF0">
    <property type="entry name" value="POLY(ADP-RIBOSE) GLYCOHYDROLASE"/>
    <property type="match status" value="1"/>
</dbReference>
<dbReference type="GO" id="GO:0009225">
    <property type="term" value="P:nucleotide-sugar metabolic process"/>
    <property type="evidence" value="ECO:0007669"/>
    <property type="project" value="TreeGrafter"/>
</dbReference>
<protein>
    <recommendedName>
        <fullName evidence="1">PARG catalytic Macro domain-containing protein</fullName>
    </recommendedName>
</protein>
<organism evidence="2">
    <name type="scientific">viral metagenome</name>
    <dbReference type="NCBI Taxonomy" id="1070528"/>
    <lineage>
        <taxon>unclassified sequences</taxon>
        <taxon>metagenomes</taxon>
        <taxon>organismal metagenomes</taxon>
    </lineage>
</organism>
<dbReference type="InterPro" id="IPR046372">
    <property type="entry name" value="PARG_cat_C"/>
</dbReference>
<dbReference type="AlphaFoldDB" id="A0A6C0J9M7"/>
<proteinExistence type="predicted"/>
<dbReference type="GO" id="GO:0005975">
    <property type="term" value="P:carbohydrate metabolic process"/>
    <property type="evidence" value="ECO:0007669"/>
    <property type="project" value="InterPro"/>
</dbReference>
<dbReference type="InterPro" id="IPR007724">
    <property type="entry name" value="Poly_GlycHdrlase"/>
</dbReference>
<feature type="domain" description="PARG catalytic Macro" evidence="1">
    <location>
        <begin position="162"/>
        <end position="240"/>
    </location>
</feature>
<dbReference type="GO" id="GO:0005634">
    <property type="term" value="C:nucleus"/>
    <property type="evidence" value="ECO:0007669"/>
    <property type="project" value="TreeGrafter"/>
</dbReference>
<dbReference type="GO" id="GO:0005737">
    <property type="term" value="C:cytoplasm"/>
    <property type="evidence" value="ECO:0007669"/>
    <property type="project" value="TreeGrafter"/>
</dbReference>
<evidence type="ECO:0000259" key="1">
    <source>
        <dbReference type="Pfam" id="PF05028"/>
    </source>
</evidence>
<accession>A0A6C0J9M7</accession>
<sequence>MMLADNPFDYKQKKSTSCCKNVAPTTTLLSHLDRSNSKTTKNLKTNICGIFNNYNNICKSKNIIISRYTLNDSKLFDVHKTHIIDTQTNTNTKKGDMFLCNADIIMNFANKYIGFSTGTTQEEILFTVFPELVPIAYINSMLEKRQSLVVTNLFNVKLDKLQTILCVDAFNARANRITDYNFNCLKFVSGLENLKFVLKKKDLTISTGAWGCGAFGNDIEVMKKIQFYFAKMFEIKLYYHIY</sequence>
<reference evidence="2" key="1">
    <citation type="journal article" date="2020" name="Nature">
        <title>Giant virus diversity and host interactions through global metagenomics.</title>
        <authorList>
            <person name="Schulz F."/>
            <person name="Roux S."/>
            <person name="Paez-Espino D."/>
            <person name="Jungbluth S."/>
            <person name="Walsh D.A."/>
            <person name="Denef V.J."/>
            <person name="McMahon K.D."/>
            <person name="Konstantinidis K.T."/>
            <person name="Eloe-Fadrosh E.A."/>
            <person name="Kyrpides N.C."/>
            <person name="Woyke T."/>
        </authorList>
    </citation>
    <scope>NUCLEOTIDE SEQUENCE</scope>
    <source>
        <strain evidence="2">GVMAG-M-3300025880-56</strain>
    </source>
</reference>